<evidence type="ECO:0000313" key="4">
    <source>
        <dbReference type="Proteomes" id="UP000030764"/>
    </source>
</evidence>
<proteinExistence type="predicted"/>
<reference evidence="3 4" key="1">
    <citation type="journal article" date="2014" name="Nat. Genet.">
        <title>Genome and transcriptome of the porcine whipworm Trichuris suis.</title>
        <authorList>
            <person name="Jex A.R."/>
            <person name="Nejsum P."/>
            <person name="Schwarz E.M."/>
            <person name="Hu L."/>
            <person name="Young N.D."/>
            <person name="Hall R.S."/>
            <person name="Korhonen P.K."/>
            <person name="Liao S."/>
            <person name="Thamsborg S."/>
            <person name="Xia J."/>
            <person name="Xu P."/>
            <person name="Wang S."/>
            <person name="Scheerlinck J.P."/>
            <person name="Hofmann A."/>
            <person name="Sternberg P.W."/>
            <person name="Wang J."/>
            <person name="Gasser R.B."/>
        </authorList>
    </citation>
    <scope>NUCLEOTIDE SEQUENCE [LARGE SCALE GENOMIC DNA]</scope>
    <source>
        <strain evidence="3">DCEP-RM93F</strain>
        <strain evidence="2">DCEP-RM93M</strain>
    </source>
</reference>
<name>A0A085MZW0_9BILA</name>
<feature type="compositionally biased region" description="Basic and acidic residues" evidence="1">
    <location>
        <begin position="32"/>
        <end position="47"/>
    </location>
</feature>
<organism evidence="3">
    <name type="scientific">Trichuris suis</name>
    <name type="common">pig whipworm</name>
    <dbReference type="NCBI Taxonomy" id="68888"/>
    <lineage>
        <taxon>Eukaryota</taxon>
        <taxon>Metazoa</taxon>
        <taxon>Ecdysozoa</taxon>
        <taxon>Nematoda</taxon>
        <taxon>Enoplea</taxon>
        <taxon>Dorylaimia</taxon>
        <taxon>Trichinellida</taxon>
        <taxon>Trichuridae</taxon>
        <taxon>Trichuris</taxon>
    </lineage>
</organism>
<keyword evidence="4" id="KW-1185">Reference proteome</keyword>
<accession>A0A085MZW0</accession>
<evidence type="ECO:0000313" key="3">
    <source>
        <dbReference type="EMBL" id="KFD62756.1"/>
    </source>
</evidence>
<dbReference type="EMBL" id="KL367588">
    <property type="protein sequence ID" value="KFD62756.1"/>
    <property type="molecule type" value="Genomic_DNA"/>
</dbReference>
<evidence type="ECO:0000256" key="1">
    <source>
        <dbReference type="SAM" id="MobiDB-lite"/>
    </source>
</evidence>
<evidence type="ECO:0000313" key="2">
    <source>
        <dbReference type="EMBL" id="KFD53892.1"/>
    </source>
</evidence>
<feature type="region of interest" description="Disordered" evidence="1">
    <location>
        <begin position="18"/>
        <end position="50"/>
    </location>
</feature>
<dbReference type="Proteomes" id="UP000030764">
    <property type="component" value="Unassembled WGS sequence"/>
</dbReference>
<dbReference type="AlphaFoldDB" id="A0A085MZW0"/>
<dbReference type="EMBL" id="KL363212">
    <property type="protein sequence ID" value="KFD53892.1"/>
    <property type="molecule type" value="Genomic_DNA"/>
</dbReference>
<dbReference type="Proteomes" id="UP000030758">
    <property type="component" value="Unassembled WGS sequence"/>
</dbReference>
<sequence length="117" mass="13119">MMSKNVFQKRDKRFRDGDFQVGDRLMSGCPTKDGDRDSQTLPDKDSDTTTQEFAETLGVHRGLPSPFNGQIKNYGKLVAAIDTFVVRTCEEGTPQKVGVIAEETRGGKFPLVNSYWR</sequence>
<protein>
    <submittedName>
        <fullName evidence="3">Uncharacterized protein</fullName>
    </submittedName>
</protein>
<gene>
    <name evidence="2" type="ORF">M513_05159</name>
    <name evidence="3" type="ORF">M514_05159</name>
</gene>